<protein>
    <submittedName>
        <fullName evidence="3">Thiamine biosynthesis protein ThiF</fullName>
    </submittedName>
</protein>
<feature type="domain" description="THIF-type NAD/FAD binding fold" evidence="2">
    <location>
        <begin position="10"/>
        <end position="139"/>
    </location>
</feature>
<evidence type="ECO:0000259" key="2">
    <source>
        <dbReference type="Pfam" id="PF00899"/>
    </source>
</evidence>
<dbReference type="Pfam" id="PF00899">
    <property type="entry name" value="ThiF"/>
    <property type="match status" value="1"/>
</dbReference>
<dbReference type="OrthoDB" id="1842861at2"/>
<dbReference type="SUPFAM" id="SSF69572">
    <property type="entry name" value="Activating enzymes of the ubiquitin-like proteins"/>
    <property type="match status" value="1"/>
</dbReference>
<evidence type="ECO:0000256" key="1">
    <source>
        <dbReference type="SAM" id="Phobius"/>
    </source>
</evidence>
<evidence type="ECO:0000313" key="3">
    <source>
        <dbReference type="EMBL" id="KZE68021.1"/>
    </source>
</evidence>
<dbReference type="Proteomes" id="UP000076567">
    <property type="component" value="Unassembled WGS sequence"/>
</dbReference>
<organism evidence="3 4">
    <name type="scientific">Fictibacillus phosphorivorans</name>
    <dbReference type="NCBI Taxonomy" id="1221500"/>
    <lineage>
        <taxon>Bacteria</taxon>
        <taxon>Bacillati</taxon>
        <taxon>Bacillota</taxon>
        <taxon>Bacilli</taxon>
        <taxon>Bacillales</taxon>
        <taxon>Fictibacillaceae</taxon>
        <taxon>Fictibacillus</taxon>
    </lineage>
</organism>
<name>A0A161TPQ2_9BACL</name>
<dbReference type="GO" id="GO:0008641">
    <property type="term" value="F:ubiquitin-like modifier activating enzyme activity"/>
    <property type="evidence" value="ECO:0007669"/>
    <property type="project" value="InterPro"/>
</dbReference>
<comment type="caution">
    <text evidence="3">The sequence shown here is derived from an EMBL/GenBank/DDBJ whole genome shotgun (WGS) entry which is preliminary data.</text>
</comment>
<keyword evidence="1" id="KW-0472">Membrane</keyword>
<dbReference type="EMBL" id="LRFC01000006">
    <property type="protein sequence ID" value="KZE68021.1"/>
    <property type="molecule type" value="Genomic_DNA"/>
</dbReference>
<dbReference type="AlphaFoldDB" id="A0A161TPQ2"/>
<accession>A0A161TPQ2</accession>
<sequence length="286" mass="32633">MEKISIDFSEGRKKKIFAHVVIVGAGGTGGLVIQQVSQLFNVFDVYGRMVLADYDHFEEKNKANQLCLDKDIGKNKADVLAQRYRAAYQVDISTFSSSYIEDVDTLDNLFNTAYEGCHNYYTTYLPILISCVDNNFSRQVFHQFFEREHNLLYLDVGNESVVVPSDYRQRAKSEWTTEELINYNRSGYTGQLVCGLKLNGNVITEPIASVFPDILEDKDEIKPSELSCQDLAASDPQRLITNRYSAMAVNTILNEIFETGCLSTHKIFYHSKKAYMRSEQITQKED</sequence>
<dbReference type="InterPro" id="IPR035985">
    <property type="entry name" value="Ubiquitin-activating_enz"/>
</dbReference>
<dbReference type="InterPro" id="IPR000594">
    <property type="entry name" value="ThiF_NAD_FAD-bd"/>
</dbReference>
<reference evidence="4" key="1">
    <citation type="submission" date="2016-01" db="EMBL/GenBank/DDBJ databases">
        <title>Draft genome of Chromobacterium sp. F49.</title>
        <authorList>
            <person name="Hong K.W."/>
        </authorList>
    </citation>
    <scope>NUCLEOTIDE SEQUENCE [LARGE SCALE GENOMIC DNA]</scope>
    <source>
        <strain evidence="4">P7IIIA</strain>
    </source>
</reference>
<gene>
    <name evidence="3" type="ORF">AWM68_17785</name>
</gene>
<keyword evidence="1" id="KW-1133">Transmembrane helix</keyword>
<evidence type="ECO:0000313" key="4">
    <source>
        <dbReference type="Proteomes" id="UP000076567"/>
    </source>
</evidence>
<proteinExistence type="predicted"/>
<dbReference type="RefSeq" id="WP_066238579.1">
    <property type="nucleotide sequence ID" value="NZ_LRFC01000006.1"/>
</dbReference>
<dbReference type="Gene3D" id="3.40.50.720">
    <property type="entry name" value="NAD(P)-binding Rossmann-like Domain"/>
    <property type="match status" value="1"/>
</dbReference>
<feature type="transmembrane region" description="Helical" evidence="1">
    <location>
        <begin position="16"/>
        <end position="33"/>
    </location>
</feature>
<keyword evidence="1" id="KW-0812">Transmembrane</keyword>
<keyword evidence="4" id="KW-1185">Reference proteome</keyword>